<dbReference type="InterPro" id="IPR031964">
    <property type="entry name" value="CARD_dom"/>
</dbReference>
<feature type="transmembrane region" description="Helical" evidence="7">
    <location>
        <begin position="576"/>
        <end position="594"/>
    </location>
</feature>
<name>A0A7K6AYW5_UPUEP</name>
<keyword evidence="5" id="KW-0391">Immunity</keyword>
<dbReference type="EMBL" id="VZRI01006833">
    <property type="protein sequence ID" value="NWU94797.1"/>
    <property type="molecule type" value="Genomic_DNA"/>
</dbReference>
<dbReference type="Gene3D" id="1.10.533.10">
    <property type="entry name" value="Death Domain, Fas"/>
    <property type="match status" value="1"/>
</dbReference>
<dbReference type="GO" id="GO:0005737">
    <property type="term" value="C:cytoplasm"/>
    <property type="evidence" value="ECO:0007669"/>
    <property type="project" value="UniProtKB-ARBA"/>
</dbReference>
<evidence type="ECO:0000256" key="4">
    <source>
        <dbReference type="ARBA" id="ARBA00022843"/>
    </source>
</evidence>
<keyword evidence="7" id="KW-0472">Membrane</keyword>
<feature type="compositionally biased region" description="Polar residues" evidence="6">
    <location>
        <begin position="509"/>
        <end position="524"/>
    </location>
</feature>
<dbReference type="Proteomes" id="UP000544127">
    <property type="component" value="Unassembled WGS sequence"/>
</dbReference>
<evidence type="ECO:0000313" key="9">
    <source>
        <dbReference type="EMBL" id="NWU94797.1"/>
    </source>
</evidence>
<dbReference type="InterPro" id="IPR011029">
    <property type="entry name" value="DEATH-like_dom_sf"/>
</dbReference>
<evidence type="ECO:0000256" key="5">
    <source>
        <dbReference type="ARBA" id="ARBA00022859"/>
    </source>
</evidence>
<keyword evidence="1" id="KW-1017">Isopeptide bond</keyword>
<dbReference type="AlphaFoldDB" id="A0A7K6AYW5"/>
<feature type="non-terminal residue" evidence="9">
    <location>
        <position position="599"/>
    </location>
</feature>
<feature type="region of interest" description="Disordered" evidence="6">
    <location>
        <begin position="483"/>
        <end position="524"/>
    </location>
</feature>
<feature type="compositionally biased region" description="Polar residues" evidence="6">
    <location>
        <begin position="116"/>
        <end position="141"/>
    </location>
</feature>
<gene>
    <name evidence="9" type="primary">Mavs</name>
    <name evidence="9" type="ORF">UPUEPO_R08937</name>
</gene>
<feature type="domain" description="Caspase recruitment" evidence="8">
    <location>
        <begin position="9"/>
        <end position="91"/>
    </location>
</feature>
<keyword evidence="7" id="KW-0812">Transmembrane</keyword>
<feature type="region of interest" description="Disordered" evidence="6">
    <location>
        <begin position="180"/>
        <end position="229"/>
    </location>
</feature>
<feature type="compositionally biased region" description="Polar residues" evidence="6">
    <location>
        <begin position="208"/>
        <end position="220"/>
    </location>
</feature>
<feature type="compositionally biased region" description="Basic and acidic residues" evidence="6">
    <location>
        <begin position="325"/>
        <end position="343"/>
    </location>
</feature>
<sequence length="599" mass="65130">MGFAEDKVYDYILKNLKDFKHIRVASLADSLSCLTDADRDELHSREEARGSHATVYRFYQHLRCRQGWVVDLIEALRHNNAGHLADELQHVYNSWGTHTTVPTAAPFPPVGHGNRPTVSSTGVQTPSLGLSTAPGTLSDKQPCQDLPASDHPPLLSTADTTVSTDLDFRAPVQEALPKPLLQQESPQPPPPVSKVQDGASDGHGAERNISQSMEPTQVTPETVEAASRAERGRDWLSLHQHPVCVDNGCFGNSNHLQRGAPGLTMYRALPRKDVDAACRKEPEENLYISVESAPRLEEATCCRELQPPDSEQTNRAEPSSQQVDVEQKQVRMQEDGRSGDTRMKTTTLVAPPMPRDTSSSCDASLKPPVQEEKLPAVDMTSSTCSVPVEEKVLPALVDPDPPVVESSEGTTGRAPSWMRCATSIWVSCNDMENMEFSKPGVLSNKSPEEASRCLSSQRPCDPYPGVSSSITLSSDPLMISTDSGEALPRVSSECPAPVTCEDPRKDEATGTSRNSHPPLSWDSTTLGTHEVHMDYYHSSGLQDGADHLGDISALDSSTMTSSPRATVASRDSSGSSLPYILPAIALLSMAFLFFTRRQK</sequence>
<reference evidence="9 10" key="1">
    <citation type="submission" date="2019-09" db="EMBL/GenBank/DDBJ databases">
        <title>Bird 10,000 Genomes (B10K) Project - Family phase.</title>
        <authorList>
            <person name="Zhang G."/>
        </authorList>
    </citation>
    <scope>NUCLEOTIDE SEQUENCE [LARGE SCALE GENOMIC DNA]</scope>
    <source>
        <strain evidence="9">B10K-DU-012-37</strain>
    </source>
</reference>
<evidence type="ECO:0000256" key="7">
    <source>
        <dbReference type="SAM" id="Phobius"/>
    </source>
</evidence>
<feature type="non-terminal residue" evidence="9">
    <location>
        <position position="1"/>
    </location>
</feature>
<evidence type="ECO:0000256" key="6">
    <source>
        <dbReference type="SAM" id="MobiDB-lite"/>
    </source>
</evidence>
<protein>
    <submittedName>
        <fullName evidence="9">MAVS protein</fullName>
    </submittedName>
</protein>
<keyword evidence="2" id="KW-0597">Phosphoprotein</keyword>
<keyword evidence="3" id="KW-0399">Innate immunity</keyword>
<keyword evidence="7" id="KW-1133">Transmembrane helix</keyword>
<feature type="region of interest" description="Disordered" evidence="6">
    <location>
        <begin position="547"/>
        <end position="574"/>
    </location>
</feature>
<evidence type="ECO:0000256" key="3">
    <source>
        <dbReference type="ARBA" id="ARBA00022588"/>
    </source>
</evidence>
<feature type="region of interest" description="Disordered" evidence="6">
    <location>
        <begin position="106"/>
        <end position="158"/>
    </location>
</feature>
<keyword evidence="4" id="KW-0832">Ubl conjugation</keyword>
<evidence type="ECO:0000256" key="2">
    <source>
        <dbReference type="ARBA" id="ARBA00022553"/>
    </source>
</evidence>
<evidence type="ECO:0000259" key="8">
    <source>
        <dbReference type="Pfam" id="PF16739"/>
    </source>
</evidence>
<dbReference type="GO" id="GO:0045087">
    <property type="term" value="P:innate immune response"/>
    <property type="evidence" value="ECO:0007669"/>
    <property type="project" value="UniProtKB-KW"/>
</dbReference>
<feature type="region of interest" description="Disordered" evidence="6">
    <location>
        <begin position="306"/>
        <end position="366"/>
    </location>
</feature>
<evidence type="ECO:0000256" key="1">
    <source>
        <dbReference type="ARBA" id="ARBA00022499"/>
    </source>
</evidence>
<feature type="region of interest" description="Disordered" evidence="6">
    <location>
        <begin position="439"/>
        <end position="458"/>
    </location>
</feature>
<accession>A0A7K6AYW5</accession>
<dbReference type="Pfam" id="PF16739">
    <property type="entry name" value="CARD_2"/>
    <property type="match status" value="1"/>
</dbReference>
<keyword evidence="10" id="KW-1185">Reference proteome</keyword>
<dbReference type="OrthoDB" id="9909785at2759"/>
<evidence type="ECO:0000313" key="10">
    <source>
        <dbReference type="Proteomes" id="UP000544127"/>
    </source>
</evidence>
<comment type="caution">
    <text evidence="9">The sequence shown here is derived from an EMBL/GenBank/DDBJ whole genome shotgun (WGS) entry which is preliminary data.</text>
</comment>
<organism evidence="9 10">
    <name type="scientific">Upupa epops</name>
    <name type="common">Eurasian hoopoe</name>
    <dbReference type="NCBI Taxonomy" id="57439"/>
    <lineage>
        <taxon>Eukaryota</taxon>
        <taxon>Metazoa</taxon>
        <taxon>Chordata</taxon>
        <taxon>Craniata</taxon>
        <taxon>Vertebrata</taxon>
        <taxon>Euteleostomi</taxon>
        <taxon>Archelosauria</taxon>
        <taxon>Archosauria</taxon>
        <taxon>Dinosauria</taxon>
        <taxon>Saurischia</taxon>
        <taxon>Theropoda</taxon>
        <taxon>Coelurosauria</taxon>
        <taxon>Aves</taxon>
        <taxon>Neognathae</taxon>
        <taxon>Neoaves</taxon>
        <taxon>Telluraves</taxon>
        <taxon>Coraciimorphae</taxon>
        <taxon>Bucerotiformes</taxon>
        <taxon>Upupidae</taxon>
        <taxon>Upupa</taxon>
    </lineage>
</organism>
<feature type="compositionally biased region" description="Polar residues" evidence="6">
    <location>
        <begin position="309"/>
        <end position="324"/>
    </location>
</feature>
<proteinExistence type="predicted"/>
<feature type="compositionally biased region" description="Polar residues" evidence="6">
    <location>
        <begin position="554"/>
        <end position="574"/>
    </location>
</feature>